<reference evidence="8 9" key="1">
    <citation type="submission" date="2018-10" db="EMBL/GenBank/DDBJ databases">
        <title>Comparative functional genomics of the obligate endosymbiont Buchnera aphidicola.</title>
        <authorList>
            <person name="Chong R.A."/>
        </authorList>
    </citation>
    <scope>NUCLEOTIDE SEQUENCE [LARGE SCALE GENOMIC DNA]</scope>
    <source>
        <strain evidence="8 9">Ska</strain>
    </source>
</reference>
<dbReference type="GO" id="GO:0032259">
    <property type="term" value="P:methylation"/>
    <property type="evidence" value="ECO:0007669"/>
    <property type="project" value="UniProtKB-KW"/>
</dbReference>
<dbReference type="PROSITE" id="PS00092">
    <property type="entry name" value="N6_MTASE"/>
    <property type="match status" value="1"/>
</dbReference>
<evidence type="ECO:0000256" key="4">
    <source>
        <dbReference type="ARBA" id="ARBA00022691"/>
    </source>
</evidence>
<name>A0A4D6YLT3_9GAMM</name>
<evidence type="ECO:0000256" key="2">
    <source>
        <dbReference type="ARBA" id="ARBA00022603"/>
    </source>
</evidence>
<dbReference type="RefSeq" id="WP_158350416.1">
    <property type="nucleotide sequence ID" value="NZ_CP032999.1"/>
</dbReference>
<dbReference type="Gene3D" id="3.40.50.150">
    <property type="entry name" value="Vaccinia Virus protein VP39"/>
    <property type="match status" value="1"/>
</dbReference>
<dbReference type="GO" id="GO:0003676">
    <property type="term" value="F:nucleic acid binding"/>
    <property type="evidence" value="ECO:0007669"/>
    <property type="project" value="InterPro"/>
</dbReference>
<evidence type="ECO:0000256" key="5">
    <source>
        <dbReference type="ARBA" id="ARBA00048391"/>
    </source>
</evidence>
<dbReference type="InterPro" id="IPR019874">
    <property type="entry name" value="RF_methyltr_PrmC"/>
</dbReference>
<feature type="domain" description="Methyltransferase" evidence="6">
    <location>
        <begin position="108"/>
        <end position="252"/>
    </location>
</feature>
<dbReference type="Pfam" id="PF13847">
    <property type="entry name" value="Methyltransf_31"/>
    <property type="match status" value="1"/>
</dbReference>
<dbReference type="InterPro" id="IPR004556">
    <property type="entry name" value="HemK-like"/>
</dbReference>
<dbReference type="InterPro" id="IPR002052">
    <property type="entry name" value="DNA_methylase_N6_adenine_CS"/>
</dbReference>
<dbReference type="AlphaFoldDB" id="A0A4D6YLT3"/>
<dbReference type="InterPro" id="IPR040758">
    <property type="entry name" value="PrmC_N"/>
</dbReference>
<dbReference type="InterPro" id="IPR029063">
    <property type="entry name" value="SAM-dependent_MTases_sf"/>
</dbReference>
<evidence type="ECO:0000313" key="9">
    <source>
        <dbReference type="Proteomes" id="UP000298685"/>
    </source>
</evidence>
<dbReference type="GO" id="GO:0102559">
    <property type="term" value="F:peptide chain release factor N(5)-glutamine methyltransferase activity"/>
    <property type="evidence" value="ECO:0007669"/>
    <property type="project" value="UniProtKB-EC"/>
</dbReference>
<evidence type="ECO:0000259" key="6">
    <source>
        <dbReference type="Pfam" id="PF13847"/>
    </source>
</evidence>
<dbReference type="NCBIfam" id="TIGR00536">
    <property type="entry name" value="hemK_fam"/>
    <property type="match status" value="1"/>
</dbReference>
<dbReference type="PANTHER" id="PTHR18895:SF74">
    <property type="entry name" value="MTRF1L RELEASE FACTOR GLUTAMINE METHYLTRANSFERASE"/>
    <property type="match status" value="1"/>
</dbReference>
<keyword evidence="4" id="KW-0949">S-adenosyl-L-methionine</keyword>
<dbReference type="SUPFAM" id="SSF53335">
    <property type="entry name" value="S-adenosyl-L-methionine-dependent methyltransferases"/>
    <property type="match status" value="1"/>
</dbReference>
<dbReference type="CDD" id="cd02440">
    <property type="entry name" value="AdoMet_MTases"/>
    <property type="match status" value="1"/>
</dbReference>
<dbReference type="NCBIfam" id="TIGR03534">
    <property type="entry name" value="RF_mod_PrmC"/>
    <property type="match status" value="1"/>
</dbReference>
<protein>
    <recommendedName>
        <fullName evidence="1">peptide chain release factor N(5)-glutamine methyltransferase</fullName>
        <ecNumber evidence="1">2.1.1.297</ecNumber>
    </recommendedName>
</protein>
<evidence type="ECO:0000259" key="7">
    <source>
        <dbReference type="Pfam" id="PF17827"/>
    </source>
</evidence>
<feature type="domain" description="Release factor glutamine methyltransferase N-terminal" evidence="7">
    <location>
        <begin position="6"/>
        <end position="72"/>
    </location>
</feature>
<organism evidence="8 9">
    <name type="scientific">Buchnera aphidicola</name>
    <name type="common">Sarucallis kahawaluokalani</name>
    <dbReference type="NCBI Taxonomy" id="1241878"/>
    <lineage>
        <taxon>Bacteria</taxon>
        <taxon>Pseudomonadati</taxon>
        <taxon>Pseudomonadota</taxon>
        <taxon>Gammaproteobacteria</taxon>
        <taxon>Enterobacterales</taxon>
        <taxon>Erwiniaceae</taxon>
        <taxon>Buchnera</taxon>
    </lineage>
</organism>
<dbReference type="Pfam" id="PF17827">
    <property type="entry name" value="PrmC_N"/>
    <property type="match status" value="1"/>
</dbReference>
<evidence type="ECO:0000256" key="1">
    <source>
        <dbReference type="ARBA" id="ARBA00012771"/>
    </source>
</evidence>
<dbReference type="FunFam" id="3.40.50.150:FF:000053">
    <property type="entry name" value="Release factor glutamine methyltransferase"/>
    <property type="match status" value="1"/>
</dbReference>
<keyword evidence="3 8" id="KW-0808">Transferase</keyword>
<keyword evidence="2 8" id="KW-0489">Methyltransferase</keyword>
<sequence>MNINFWIKYGVRFLSKVQTPTLDTELLISYVIQKSRTWINIFDNYILDYKQTVFLKKLLLRRLLGEPVAYIMHKKEFWSLSFYVSKYTLIPRPETEILVQNSLIRINHGDYVLDLGTGCGAISLAIAYEKPNCKVIGIDCVHQAVSIAKKNSKNLNITNVNFFYSNWFSCINQKFNLIVSNPPYLSKYEKFTLSKELFFEPPVALFSSNNGFSAIDYIINHSKKYLELQGWLLIEHGWKQKKLVYQLFQKSCFSNIYSYKDPLGYYRITVGQKLY</sequence>
<comment type="catalytic activity">
    <reaction evidence="5">
        <text>L-glutaminyl-[peptide chain release factor] + S-adenosyl-L-methionine = N(5)-methyl-L-glutaminyl-[peptide chain release factor] + S-adenosyl-L-homocysteine + H(+)</text>
        <dbReference type="Rhea" id="RHEA:42896"/>
        <dbReference type="Rhea" id="RHEA-COMP:10271"/>
        <dbReference type="Rhea" id="RHEA-COMP:10272"/>
        <dbReference type="ChEBI" id="CHEBI:15378"/>
        <dbReference type="ChEBI" id="CHEBI:30011"/>
        <dbReference type="ChEBI" id="CHEBI:57856"/>
        <dbReference type="ChEBI" id="CHEBI:59789"/>
        <dbReference type="ChEBI" id="CHEBI:61891"/>
        <dbReference type="EC" id="2.1.1.297"/>
    </reaction>
</comment>
<dbReference type="EC" id="2.1.1.297" evidence="1"/>
<evidence type="ECO:0000256" key="3">
    <source>
        <dbReference type="ARBA" id="ARBA00022679"/>
    </source>
</evidence>
<dbReference type="OrthoDB" id="9800643at2"/>
<dbReference type="InterPro" id="IPR050320">
    <property type="entry name" value="N5-glutamine_MTase"/>
</dbReference>
<dbReference type="PANTHER" id="PTHR18895">
    <property type="entry name" value="HEMK METHYLTRANSFERASE"/>
    <property type="match status" value="1"/>
</dbReference>
<dbReference type="Proteomes" id="UP000298685">
    <property type="component" value="Chromosome"/>
</dbReference>
<dbReference type="InterPro" id="IPR025714">
    <property type="entry name" value="Methyltranfer_dom"/>
</dbReference>
<evidence type="ECO:0000313" key="8">
    <source>
        <dbReference type="EMBL" id="QCI25925.1"/>
    </source>
</evidence>
<dbReference type="Gene3D" id="1.10.8.10">
    <property type="entry name" value="DNA helicase RuvA subunit, C-terminal domain"/>
    <property type="match status" value="1"/>
</dbReference>
<dbReference type="EMBL" id="CP032999">
    <property type="protein sequence ID" value="QCI25925.1"/>
    <property type="molecule type" value="Genomic_DNA"/>
</dbReference>
<accession>A0A4D6YLT3</accession>
<gene>
    <name evidence="8" type="primary">prmC</name>
    <name evidence="8" type="ORF">D9V78_00620</name>
</gene>
<proteinExistence type="predicted"/>